<keyword evidence="2" id="KW-1185">Reference proteome</keyword>
<evidence type="ECO:0008006" key="3">
    <source>
        <dbReference type="Google" id="ProtNLM"/>
    </source>
</evidence>
<dbReference type="PANTHER" id="PTHR12126:SF16">
    <property type="entry name" value="MIOREX COMPLEX COMPONENT 2"/>
    <property type="match status" value="1"/>
</dbReference>
<dbReference type="SUPFAM" id="SSF51735">
    <property type="entry name" value="NAD(P)-binding Rossmann-fold domains"/>
    <property type="match status" value="1"/>
</dbReference>
<dbReference type="Gene3D" id="3.40.50.720">
    <property type="entry name" value="NAD(P)-binding Rossmann-like Domain"/>
    <property type="match status" value="1"/>
</dbReference>
<reference evidence="1 2" key="1">
    <citation type="submission" date="2018-05" db="EMBL/GenBank/DDBJ databases">
        <title>Lujinxingia marina gen. nov. sp. nov., a new facultative anaerobic member of the class Deltaproteobacteria, and proposal of Lujinxingaceae fam. nov.</title>
        <authorList>
            <person name="Li C.-M."/>
        </authorList>
    </citation>
    <scope>NUCLEOTIDE SEQUENCE [LARGE SCALE GENOMIC DNA]</scope>
    <source>
        <strain evidence="1 2">B210</strain>
    </source>
</reference>
<dbReference type="EMBL" id="QHKO01000003">
    <property type="protein sequence ID" value="RAL23082.1"/>
    <property type="molecule type" value="Genomic_DNA"/>
</dbReference>
<sequence>MQTQNLVIFGGETYVGQEVARLGRAIGHQIMVVCQDEPPAPVHPWMAGVHWLRDDSGPKPAWQNDGPIDALIYCATTYFDDRSGRLQARNVAGVRRVLQMMESLQARLVYRSAAPTPLVPSSYLPSTRQAEALLAREAPDHVSLRLPVIYGPDRPDSVMAAAIAGIAHRFNPGAFALPMRVETAAIALLRAALEPEHQGVLTAPECAQLGDALFAQMS</sequence>
<dbReference type="AlphaFoldDB" id="A0A328C7M8"/>
<comment type="caution">
    <text evidence="1">The sequence shown here is derived from an EMBL/GenBank/DDBJ whole genome shotgun (WGS) entry which is preliminary data.</text>
</comment>
<evidence type="ECO:0000313" key="2">
    <source>
        <dbReference type="Proteomes" id="UP000249169"/>
    </source>
</evidence>
<dbReference type="PANTHER" id="PTHR12126">
    <property type="entry name" value="NADH-UBIQUINONE OXIDOREDUCTASE 39 KDA SUBUNIT-RELATED"/>
    <property type="match status" value="1"/>
</dbReference>
<dbReference type="InterPro" id="IPR036291">
    <property type="entry name" value="NAD(P)-bd_dom_sf"/>
</dbReference>
<dbReference type="GO" id="GO:0044877">
    <property type="term" value="F:protein-containing complex binding"/>
    <property type="evidence" value="ECO:0007669"/>
    <property type="project" value="TreeGrafter"/>
</dbReference>
<protein>
    <recommendedName>
        <fullName evidence="3">NAD-dependent epimerase/dehydratase domain-containing protein</fullName>
    </recommendedName>
</protein>
<name>A0A328C7M8_9DELT</name>
<dbReference type="OrthoDB" id="9804595at2"/>
<gene>
    <name evidence="1" type="ORF">DL240_09355</name>
</gene>
<dbReference type="Proteomes" id="UP000249169">
    <property type="component" value="Unassembled WGS sequence"/>
</dbReference>
<proteinExistence type="predicted"/>
<dbReference type="InterPro" id="IPR051207">
    <property type="entry name" value="ComplexI_NDUFA9_subunit"/>
</dbReference>
<dbReference type="RefSeq" id="WP_111729610.1">
    <property type="nucleotide sequence ID" value="NZ_QHKO01000003.1"/>
</dbReference>
<accession>A0A328C7M8</accession>
<evidence type="ECO:0000313" key="1">
    <source>
        <dbReference type="EMBL" id="RAL23082.1"/>
    </source>
</evidence>
<organism evidence="1 2">
    <name type="scientific">Lujinxingia litoralis</name>
    <dbReference type="NCBI Taxonomy" id="2211119"/>
    <lineage>
        <taxon>Bacteria</taxon>
        <taxon>Deltaproteobacteria</taxon>
        <taxon>Bradymonadales</taxon>
        <taxon>Lujinxingiaceae</taxon>
        <taxon>Lujinxingia</taxon>
    </lineage>
</organism>